<dbReference type="Gene3D" id="3.80.10.10">
    <property type="entry name" value="Ribonuclease Inhibitor"/>
    <property type="match status" value="1"/>
</dbReference>
<gene>
    <name evidence="2" type="ORF">EGW08_013766</name>
</gene>
<name>A0A3S1HFR9_ELYCH</name>
<dbReference type="PROSITE" id="PS50181">
    <property type="entry name" value="FBOX"/>
    <property type="match status" value="1"/>
</dbReference>
<dbReference type="Pfam" id="PF12937">
    <property type="entry name" value="F-box-like"/>
    <property type="match status" value="1"/>
</dbReference>
<comment type="caution">
    <text evidence="2">The sequence shown here is derived from an EMBL/GenBank/DDBJ whole genome shotgun (WGS) entry which is preliminary data.</text>
</comment>
<dbReference type="OrthoDB" id="8757000at2759"/>
<dbReference type="STRING" id="188477.A0A3S1HFR9"/>
<organism evidence="2 3">
    <name type="scientific">Elysia chlorotica</name>
    <name type="common">Eastern emerald elysia</name>
    <name type="synonym">Sea slug</name>
    <dbReference type="NCBI Taxonomy" id="188477"/>
    <lineage>
        <taxon>Eukaryota</taxon>
        <taxon>Metazoa</taxon>
        <taxon>Spiralia</taxon>
        <taxon>Lophotrochozoa</taxon>
        <taxon>Mollusca</taxon>
        <taxon>Gastropoda</taxon>
        <taxon>Heterobranchia</taxon>
        <taxon>Euthyneura</taxon>
        <taxon>Panpulmonata</taxon>
        <taxon>Sacoglossa</taxon>
        <taxon>Placobranchoidea</taxon>
        <taxon>Plakobranchidae</taxon>
        <taxon>Elysia</taxon>
    </lineage>
</organism>
<dbReference type="PANTHER" id="PTHR20933">
    <property type="entry name" value="F-BOX ONLY PROTEIN 33"/>
    <property type="match status" value="1"/>
</dbReference>
<protein>
    <recommendedName>
        <fullName evidence="1">F-box domain-containing protein</fullName>
    </recommendedName>
</protein>
<dbReference type="CDD" id="cd22104">
    <property type="entry name" value="F-box_FBXO33"/>
    <property type="match status" value="1"/>
</dbReference>
<reference evidence="2 3" key="1">
    <citation type="submission" date="2019-01" db="EMBL/GenBank/DDBJ databases">
        <title>A draft genome assembly of the solar-powered sea slug Elysia chlorotica.</title>
        <authorList>
            <person name="Cai H."/>
            <person name="Li Q."/>
            <person name="Fang X."/>
            <person name="Li J."/>
            <person name="Curtis N.E."/>
            <person name="Altenburger A."/>
            <person name="Shibata T."/>
            <person name="Feng M."/>
            <person name="Maeda T."/>
            <person name="Schwartz J.A."/>
            <person name="Shigenobu S."/>
            <person name="Lundholm N."/>
            <person name="Nishiyama T."/>
            <person name="Yang H."/>
            <person name="Hasebe M."/>
            <person name="Li S."/>
            <person name="Pierce S.K."/>
            <person name="Wang J."/>
        </authorList>
    </citation>
    <scope>NUCLEOTIDE SEQUENCE [LARGE SCALE GENOMIC DNA]</scope>
    <source>
        <strain evidence="2">EC2010</strain>
        <tissue evidence="2">Whole organism of an adult</tissue>
    </source>
</reference>
<keyword evidence="3" id="KW-1185">Reference proteome</keyword>
<proteinExistence type="predicted"/>
<dbReference type="AlphaFoldDB" id="A0A3S1HFR9"/>
<dbReference type="PANTHER" id="PTHR20933:SF3">
    <property type="entry name" value="F-BOX ONLY PROTEIN 33"/>
    <property type="match status" value="1"/>
</dbReference>
<dbReference type="SMART" id="SM00256">
    <property type="entry name" value="FBOX"/>
    <property type="match status" value="1"/>
</dbReference>
<dbReference type="InterPro" id="IPR036047">
    <property type="entry name" value="F-box-like_dom_sf"/>
</dbReference>
<sequence>MAAGGNWASLPSVVLEHIFSKLSLKDRTNASSTCRRWREYLFLPQFWPVINFNLNYKGRQRSRFLSAKCSKFVKEATIEFNSTRVSQVWDCARLLDLLSRNGQVECICLRPSNSYFDGDKESLDSLLESLRQAVKRNRKLVHLSLGCAEVVLINSKDVLNLLVKYHSPNLQSLHLTSVKEDSSSYDLPHIGFDCVSVFSNLQALSLDYDFLTPNLMTSLADRQLGCPPLNNLCIHVHRVGQRQLTDNMWKRFVTANPHLELTVNLVHSMDGLHALLDILKPSMPLVHFRQYFCGDIRVASLNALGLHYPSTLRSLTIIEAIDLQPINYDTHDAEDPFVMLAWRCSRLESLKLFGVSVDQKNLVAIARLRPELCELSVPSCCVFWSEDDEDYYDSDEALFDLQYKVSESLGRDWQLLPEFCVPPAVFYHDADADNAYMEDLLADQSWDVLSQSFQQNIGKPQVYCSE</sequence>
<dbReference type="InterPro" id="IPR032675">
    <property type="entry name" value="LRR_dom_sf"/>
</dbReference>
<dbReference type="SUPFAM" id="SSF52047">
    <property type="entry name" value="RNI-like"/>
    <property type="match status" value="1"/>
</dbReference>
<dbReference type="Proteomes" id="UP000271974">
    <property type="component" value="Unassembled WGS sequence"/>
</dbReference>
<dbReference type="SUPFAM" id="SSF81383">
    <property type="entry name" value="F-box domain"/>
    <property type="match status" value="1"/>
</dbReference>
<evidence type="ECO:0000313" key="3">
    <source>
        <dbReference type="Proteomes" id="UP000271974"/>
    </source>
</evidence>
<evidence type="ECO:0000259" key="1">
    <source>
        <dbReference type="PROSITE" id="PS50181"/>
    </source>
</evidence>
<dbReference type="InterPro" id="IPR001810">
    <property type="entry name" value="F-box_dom"/>
</dbReference>
<evidence type="ECO:0000313" key="2">
    <source>
        <dbReference type="EMBL" id="RUS78478.1"/>
    </source>
</evidence>
<dbReference type="Gene3D" id="1.20.1280.50">
    <property type="match status" value="1"/>
</dbReference>
<feature type="domain" description="F-box" evidence="1">
    <location>
        <begin position="4"/>
        <end position="50"/>
    </location>
</feature>
<accession>A0A3S1HFR9</accession>
<dbReference type="EMBL" id="RQTK01000507">
    <property type="protein sequence ID" value="RUS78478.1"/>
    <property type="molecule type" value="Genomic_DNA"/>
</dbReference>
<dbReference type="GO" id="GO:0031398">
    <property type="term" value="P:positive regulation of protein ubiquitination"/>
    <property type="evidence" value="ECO:0007669"/>
    <property type="project" value="TreeGrafter"/>
</dbReference>